<dbReference type="AlphaFoldDB" id="A0AAX4IKJ3"/>
<keyword evidence="1" id="KW-0472">Membrane</keyword>
<keyword evidence="3" id="KW-1185">Reference proteome</keyword>
<dbReference type="Proteomes" id="UP001322277">
    <property type="component" value="Chromosome 5"/>
</dbReference>
<gene>
    <name evidence="2" type="ORF">CDEST_09005</name>
</gene>
<feature type="transmembrane region" description="Helical" evidence="1">
    <location>
        <begin position="25"/>
        <end position="51"/>
    </location>
</feature>
<feature type="transmembrane region" description="Helical" evidence="1">
    <location>
        <begin position="333"/>
        <end position="357"/>
    </location>
</feature>
<feature type="transmembrane region" description="Helical" evidence="1">
    <location>
        <begin position="234"/>
        <end position="251"/>
    </location>
</feature>
<evidence type="ECO:0000313" key="2">
    <source>
        <dbReference type="EMBL" id="WQF83991.1"/>
    </source>
</evidence>
<keyword evidence="1" id="KW-1133">Transmembrane helix</keyword>
<dbReference type="PANTHER" id="PTHR37577">
    <property type="entry name" value="INTEGRAL MEMBRANE PROTEIN"/>
    <property type="match status" value="1"/>
</dbReference>
<keyword evidence="1" id="KW-0812">Transmembrane</keyword>
<dbReference type="InterPro" id="IPR053018">
    <property type="entry name" value="Elsinochrome_Biosynth-Asso"/>
</dbReference>
<dbReference type="KEGG" id="cdet:87945508"/>
<dbReference type="PANTHER" id="PTHR37577:SF1">
    <property type="entry name" value="INTEGRAL MEMBRANE PROTEIN"/>
    <property type="match status" value="1"/>
</dbReference>
<evidence type="ECO:0000313" key="3">
    <source>
        <dbReference type="Proteomes" id="UP001322277"/>
    </source>
</evidence>
<accession>A0AAX4IKJ3</accession>
<sequence length="534" mass="60782">MDQPTDYLVTQKGCELLEDIADPDVTGWGVVASFMVSFALTYAAIIAAYIFRLLPESRYNSIDLAVSQNLSPLRSDSFPLRLPQWHSTRGSRTAQETRIKRVRAFESFILAMSDQQLITGVALIIVTTYMTFSELSESFSVYSFQVATRLGYCSCIVHLCTISLLREHFDANKRLRDFRVVLVSVFLALLAVCMVISDSVTFRFNRRISVKCARENLKLVDLERPRYVKYSDEMILVSNLVVLILVLLLGYSRRFLELYHPLARHDSHYWTARSLRPMFDQAVDQAYNNADEERRSSLEALRKKRGRGRADPLSLTQWRLVSKIWIESVSTSFLWDIMWLAFYFVFGIAGLLKFYIYAHAEHAKMKPNFGQLVPLILVGLPFLAAWEAYSSTVTPAQPQVERISTQSESSSIVTPPNKVKHRHENHQLTEIKEVASGSCGVEMGKLSDTHRRDEGVLKVAKDLHISLKWLKVSTVAYALALPVWALMFADVIPGAFYVSLVAGFLYLLAGLAAWYSAAWTVIFQWLKPKERSRS</sequence>
<feature type="transmembrane region" description="Helical" evidence="1">
    <location>
        <begin position="177"/>
        <end position="197"/>
    </location>
</feature>
<feature type="transmembrane region" description="Helical" evidence="1">
    <location>
        <begin position="475"/>
        <end position="498"/>
    </location>
</feature>
<dbReference type="GeneID" id="87945508"/>
<evidence type="ECO:0000256" key="1">
    <source>
        <dbReference type="SAM" id="Phobius"/>
    </source>
</evidence>
<name>A0AAX4IKJ3_9PEZI</name>
<feature type="transmembrane region" description="Helical" evidence="1">
    <location>
        <begin position="108"/>
        <end position="130"/>
    </location>
</feature>
<proteinExistence type="predicted"/>
<feature type="transmembrane region" description="Helical" evidence="1">
    <location>
        <begin position="504"/>
        <end position="526"/>
    </location>
</feature>
<organism evidence="2 3">
    <name type="scientific">Colletotrichum destructivum</name>
    <dbReference type="NCBI Taxonomy" id="34406"/>
    <lineage>
        <taxon>Eukaryota</taxon>
        <taxon>Fungi</taxon>
        <taxon>Dikarya</taxon>
        <taxon>Ascomycota</taxon>
        <taxon>Pezizomycotina</taxon>
        <taxon>Sordariomycetes</taxon>
        <taxon>Hypocreomycetidae</taxon>
        <taxon>Glomerellales</taxon>
        <taxon>Glomerellaceae</taxon>
        <taxon>Colletotrichum</taxon>
        <taxon>Colletotrichum destructivum species complex</taxon>
    </lineage>
</organism>
<dbReference type="EMBL" id="CP137309">
    <property type="protein sequence ID" value="WQF83991.1"/>
    <property type="molecule type" value="Genomic_DNA"/>
</dbReference>
<reference evidence="3" key="1">
    <citation type="journal article" date="2023" name="bioRxiv">
        <title>Complete genome of the Medicago anthracnose fungus, Colletotrichum destructivum, reveals a mini-chromosome-like region within a core chromosome.</title>
        <authorList>
            <person name="Lapalu N."/>
            <person name="Simon A."/>
            <person name="Lu A."/>
            <person name="Plaumann P.-L."/>
            <person name="Amselem J."/>
            <person name="Pigne S."/>
            <person name="Auger A."/>
            <person name="Koch C."/>
            <person name="Dallery J.-F."/>
            <person name="O'Connell R.J."/>
        </authorList>
    </citation>
    <scope>NUCLEOTIDE SEQUENCE [LARGE SCALE GENOMIC DNA]</scope>
    <source>
        <strain evidence="3">CBS 520.97</strain>
    </source>
</reference>
<protein>
    <submittedName>
        <fullName evidence="2">Uncharacterized protein</fullName>
    </submittedName>
</protein>
<dbReference type="RefSeq" id="XP_062781215.1">
    <property type="nucleotide sequence ID" value="XM_062925164.1"/>
</dbReference>